<dbReference type="Gene3D" id="2.40.10.10">
    <property type="entry name" value="Trypsin-like serine proteases"/>
    <property type="match status" value="2"/>
</dbReference>
<accession>A0ABP4U220</accession>
<dbReference type="SUPFAM" id="SSF50494">
    <property type="entry name" value="Trypsin-like serine proteases"/>
    <property type="match status" value="1"/>
</dbReference>
<dbReference type="RefSeq" id="WP_344070579.1">
    <property type="nucleotide sequence ID" value="NZ_BAAAPL010000001.1"/>
</dbReference>
<dbReference type="Proteomes" id="UP001501690">
    <property type="component" value="Unassembled WGS sequence"/>
</dbReference>
<gene>
    <name evidence="6" type="ORF">GCM10009808_12900</name>
</gene>
<sequence length="390" mass="39181">MIVFDVLLVVLLVVATLIGLQRGFFASLGSFAGLLAGGIAAYWLMPIVGDLVPAAEWRTVAVIGAGAVLLVIGTAIGGAIGRAVRGGVDRIKLRVPERMLGGALSLVAAALAMSFVGNAVATMGIPFLSTAVANSSVLRTIDDLTPAPVRGAIAQARGIVLDQGIPQLGILLELTPTDQAPQVALDDAALQAAAQSVARVSGVAYACGTAATGSGFAIAADLIVTNAHVVAGVETPLVELPGRAAQEGRIVYFDAADDLAVIAVDGLDAVALPIAAPLPTGSSAAVQGYPYGGPLTSGTAYVLTVAQMQVEDVYGQTSSAREVYALQAVVRPGNSGGPVLTTDGEVAGVVFARAEDDDDLGYAMTTTELMPILAQTGSLTDTVSSGACTS</sequence>
<feature type="transmembrane region" description="Helical" evidence="5">
    <location>
        <begin position="60"/>
        <end position="81"/>
    </location>
</feature>
<evidence type="ECO:0000256" key="1">
    <source>
        <dbReference type="ARBA" id="ARBA00004141"/>
    </source>
</evidence>
<evidence type="ECO:0000256" key="5">
    <source>
        <dbReference type="SAM" id="Phobius"/>
    </source>
</evidence>
<name>A0ABP4U220_9MICO</name>
<keyword evidence="6" id="KW-0378">Hydrolase</keyword>
<dbReference type="EMBL" id="BAAAPL010000001">
    <property type="protein sequence ID" value="GAA1696927.1"/>
    <property type="molecule type" value="Genomic_DNA"/>
</dbReference>
<reference evidence="7" key="1">
    <citation type="journal article" date="2019" name="Int. J. Syst. Evol. Microbiol.">
        <title>The Global Catalogue of Microorganisms (GCM) 10K type strain sequencing project: providing services to taxonomists for standard genome sequencing and annotation.</title>
        <authorList>
            <consortium name="The Broad Institute Genomics Platform"/>
            <consortium name="The Broad Institute Genome Sequencing Center for Infectious Disease"/>
            <person name="Wu L."/>
            <person name="Ma J."/>
        </authorList>
    </citation>
    <scope>NUCLEOTIDE SEQUENCE [LARGE SCALE GENOMIC DNA]</scope>
    <source>
        <strain evidence="7">JCM 15577</strain>
    </source>
</reference>
<comment type="caution">
    <text evidence="6">The sequence shown here is derived from an EMBL/GenBank/DDBJ whole genome shotgun (WGS) entry which is preliminary data.</text>
</comment>
<keyword evidence="3 5" id="KW-1133">Transmembrane helix</keyword>
<evidence type="ECO:0000313" key="7">
    <source>
        <dbReference type="Proteomes" id="UP001501690"/>
    </source>
</evidence>
<dbReference type="NCBIfam" id="NF033740">
    <property type="entry name" value="MarP_fam_protase"/>
    <property type="match status" value="1"/>
</dbReference>
<keyword evidence="7" id="KW-1185">Reference proteome</keyword>
<dbReference type="GO" id="GO:0006508">
    <property type="term" value="P:proteolysis"/>
    <property type="evidence" value="ECO:0007669"/>
    <property type="project" value="UniProtKB-KW"/>
</dbReference>
<dbReference type="PANTHER" id="PTHR43019:SF23">
    <property type="entry name" value="PROTEASE DO-LIKE 5, CHLOROPLASTIC"/>
    <property type="match status" value="1"/>
</dbReference>
<organism evidence="6 7">
    <name type="scientific">Microbacterium sediminicola</name>
    <dbReference type="NCBI Taxonomy" id="415210"/>
    <lineage>
        <taxon>Bacteria</taxon>
        <taxon>Bacillati</taxon>
        <taxon>Actinomycetota</taxon>
        <taxon>Actinomycetes</taxon>
        <taxon>Micrococcales</taxon>
        <taxon>Microbacteriaceae</taxon>
        <taxon>Microbacterium</taxon>
    </lineage>
</organism>
<evidence type="ECO:0000256" key="3">
    <source>
        <dbReference type="ARBA" id="ARBA00022989"/>
    </source>
</evidence>
<evidence type="ECO:0000313" key="6">
    <source>
        <dbReference type="EMBL" id="GAA1696927.1"/>
    </source>
</evidence>
<comment type="subcellular location">
    <subcellularLocation>
        <location evidence="1">Membrane</location>
        <topology evidence="1">Multi-pass membrane protein</topology>
    </subcellularLocation>
</comment>
<dbReference type="InterPro" id="IPR001940">
    <property type="entry name" value="Peptidase_S1C"/>
</dbReference>
<keyword evidence="2 5" id="KW-0812">Transmembrane</keyword>
<evidence type="ECO:0000256" key="4">
    <source>
        <dbReference type="ARBA" id="ARBA00023136"/>
    </source>
</evidence>
<keyword evidence="6" id="KW-0645">Protease</keyword>
<dbReference type="GO" id="GO:0008233">
    <property type="term" value="F:peptidase activity"/>
    <property type="evidence" value="ECO:0007669"/>
    <property type="project" value="UniProtKB-KW"/>
</dbReference>
<dbReference type="PANTHER" id="PTHR43019">
    <property type="entry name" value="SERINE ENDOPROTEASE DEGS"/>
    <property type="match status" value="1"/>
</dbReference>
<dbReference type="InterPro" id="IPR047680">
    <property type="entry name" value="MarP-like"/>
</dbReference>
<feature type="transmembrane region" description="Helical" evidence="5">
    <location>
        <begin position="102"/>
        <end position="128"/>
    </location>
</feature>
<dbReference type="InterPro" id="IPR003825">
    <property type="entry name" value="Colicin-V_CvpA"/>
</dbReference>
<protein>
    <submittedName>
        <fullName evidence="6">MarP family serine protease</fullName>
    </submittedName>
</protein>
<dbReference type="PRINTS" id="PR00834">
    <property type="entry name" value="PROTEASES2C"/>
</dbReference>
<dbReference type="InterPro" id="IPR043504">
    <property type="entry name" value="Peptidase_S1_PA_chymotrypsin"/>
</dbReference>
<dbReference type="Pfam" id="PF13365">
    <property type="entry name" value="Trypsin_2"/>
    <property type="match status" value="1"/>
</dbReference>
<dbReference type="InterPro" id="IPR009003">
    <property type="entry name" value="Peptidase_S1_PA"/>
</dbReference>
<dbReference type="Pfam" id="PF02674">
    <property type="entry name" value="Colicin_V"/>
    <property type="match status" value="1"/>
</dbReference>
<keyword evidence="4 5" id="KW-0472">Membrane</keyword>
<proteinExistence type="predicted"/>
<evidence type="ECO:0000256" key="2">
    <source>
        <dbReference type="ARBA" id="ARBA00022692"/>
    </source>
</evidence>